<dbReference type="PANTHER" id="PTHR43096:SF26">
    <property type="entry name" value="CR-TYPE DOMAIN-CONTAINING PROTEIN"/>
    <property type="match status" value="1"/>
</dbReference>
<dbReference type="GO" id="GO:0051082">
    <property type="term" value="F:unfolded protein binding"/>
    <property type="evidence" value="ECO:0007669"/>
    <property type="project" value="InterPro"/>
</dbReference>
<dbReference type="SMART" id="SM00271">
    <property type="entry name" value="DnaJ"/>
    <property type="match status" value="1"/>
</dbReference>
<feature type="domain" description="CR-type" evidence="8">
    <location>
        <begin position="189"/>
        <end position="271"/>
    </location>
</feature>
<feature type="zinc finger region" description="CR-type" evidence="6">
    <location>
        <begin position="189"/>
        <end position="271"/>
    </location>
</feature>
<dbReference type="GO" id="GO:0008270">
    <property type="term" value="F:zinc ion binding"/>
    <property type="evidence" value="ECO:0007669"/>
    <property type="project" value="UniProtKB-KW"/>
</dbReference>
<dbReference type="Pfam" id="PF01556">
    <property type="entry name" value="DnaJ_C"/>
    <property type="match status" value="1"/>
</dbReference>
<organism evidence="9 10">
    <name type="scientific">Lithospermum erythrorhizon</name>
    <name type="common">Purple gromwell</name>
    <name type="synonym">Lithospermum officinale var. erythrorhizon</name>
    <dbReference type="NCBI Taxonomy" id="34254"/>
    <lineage>
        <taxon>Eukaryota</taxon>
        <taxon>Viridiplantae</taxon>
        <taxon>Streptophyta</taxon>
        <taxon>Embryophyta</taxon>
        <taxon>Tracheophyta</taxon>
        <taxon>Spermatophyta</taxon>
        <taxon>Magnoliopsida</taxon>
        <taxon>eudicotyledons</taxon>
        <taxon>Gunneridae</taxon>
        <taxon>Pentapetalae</taxon>
        <taxon>asterids</taxon>
        <taxon>lamiids</taxon>
        <taxon>Boraginales</taxon>
        <taxon>Boraginaceae</taxon>
        <taxon>Boraginoideae</taxon>
        <taxon>Lithospermeae</taxon>
        <taxon>Lithospermum</taxon>
    </lineage>
</organism>
<dbReference type="CDD" id="cd10719">
    <property type="entry name" value="DnaJ_zf"/>
    <property type="match status" value="1"/>
</dbReference>
<dbReference type="GO" id="GO:0042026">
    <property type="term" value="P:protein refolding"/>
    <property type="evidence" value="ECO:0007669"/>
    <property type="project" value="TreeGrafter"/>
</dbReference>
<dbReference type="SUPFAM" id="SSF57938">
    <property type="entry name" value="DnaJ/Hsp40 cysteine-rich domain"/>
    <property type="match status" value="1"/>
</dbReference>
<evidence type="ECO:0000313" key="10">
    <source>
        <dbReference type="Proteomes" id="UP001454036"/>
    </source>
</evidence>
<dbReference type="PANTHER" id="PTHR43096">
    <property type="entry name" value="DNAJ HOMOLOG 1, MITOCHONDRIAL-RELATED"/>
    <property type="match status" value="1"/>
</dbReference>
<evidence type="ECO:0000313" key="9">
    <source>
        <dbReference type="EMBL" id="GAA0173915.1"/>
    </source>
</evidence>
<evidence type="ECO:0000256" key="6">
    <source>
        <dbReference type="PROSITE-ProRule" id="PRU00546"/>
    </source>
</evidence>
<dbReference type="PROSITE" id="PS00636">
    <property type="entry name" value="DNAJ_1"/>
    <property type="match status" value="1"/>
</dbReference>
<keyword evidence="5" id="KW-0143">Chaperone</keyword>
<dbReference type="HAMAP" id="MF_01152">
    <property type="entry name" value="DnaJ"/>
    <property type="match status" value="1"/>
</dbReference>
<dbReference type="InterPro" id="IPR018253">
    <property type="entry name" value="DnaJ_domain_CS"/>
</dbReference>
<dbReference type="CDD" id="cd10747">
    <property type="entry name" value="DnaJ_C"/>
    <property type="match status" value="1"/>
</dbReference>
<gene>
    <name evidence="9" type="ORF">LIER_27419</name>
</gene>
<dbReference type="Proteomes" id="UP001454036">
    <property type="component" value="Unassembled WGS sequence"/>
</dbReference>
<evidence type="ECO:0000256" key="5">
    <source>
        <dbReference type="ARBA" id="ARBA00023186"/>
    </source>
</evidence>
<evidence type="ECO:0000259" key="8">
    <source>
        <dbReference type="PROSITE" id="PS51188"/>
    </source>
</evidence>
<dbReference type="InterPro" id="IPR001623">
    <property type="entry name" value="DnaJ_domain"/>
</dbReference>
<dbReference type="InterPro" id="IPR012724">
    <property type="entry name" value="DnaJ"/>
</dbReference>
<dbReference type="InterPro" id="IPR036410">
    <property type="entry name" value="HSP_DnaJ_Cys-rich_dom_sf"/>
</dbReference>
<dbReference type="FunFam" id="2.10.230.10:FF:000002">
    <property type="entry name" value="Molecular chaperone DnaJ"/>
    <property type="match status" value="1"/>
</dbReference>
<keyword evidence="3 6" id="KW-0863">Zinc-finger</keyword>
<dbReference type="EMBL" id="BAABME010008823">
    <property type="protein sequence ID" value="GAA0173915.1"/>
    <property type="molecule type" value="Genomic_DNA"/>
</dbReference>
<dbReference type="PROSITE" id="PS51188">
    <property type="entry name" value="ZF_CR"/>
    <property type="match status" value="1"/>
</dbReference>
<dbReference type="SUPFAM" id="SSF49493">
    <property type="entry name" value="HSP40/DnaJ peptide-binding domain"/>
    <property type="match status" value="2"/>
</dbReference>
<dbReference type="GO" id="GO:0031072">
    <property type="term" value="F:heat shock protein binding"/>
    <property type="evidence" value="ECO:0007669"/>
    <property type="project" value="InterPro"/>
</dbReference>
<keyword evidence="10" id="KW-1185">Reference proteome</keyword>
<dbReference type="PRINTS" id="PR00625">
    <property type="entry name" value="JDOMAIN"/>
</dbReference>
<dbReference type="FunFam" id="1.10.287.110:FF:000037">
    <property type="entry name" value="Chaperone protein dnaJ A6 chloroplastic"/>
    <property type="match status" value="1"/>
</dbReference>
<evidence type="ECO:0000256" key="2">
    <source>
        <dbReference type="ARBA" id="ARBA00022737"/>
    </source>
</evidence>
<dbReference type="Gene3D" id="2.60.260.20">
    <property type="entry name" value="Urease metallochaperone UreE, N-terminal domain"/>
    <property type="match status" value="2"/>
</dbReference>
<keyword evidence="1 6" id="KW-0479">Metal-binding</keyword>
<dbReference type="InterPro" id="IPR008971">
    <property type="entry name" value="HSP40/DnaJ_pept-bd"/>
</dbReference>
<keyword evidence="4 6" id="KW-0862">Zinc</keyword>
<comment type="caution">
    <text evidence="9">The sequence shown here is derived from an EMBL/GenBank/DDBJ whole genome shotgun (WGS) entry which is preliminary data.</text>
</comment>
<feature type="domain" description="J" evidence="7">
    <location>
        <begin position="60"/>
        <end position="124"/>
    </location>
</feature>
<dbReference type="AlphaFoldDB" id="A0AAV3RFL8"/>
<dbReference type="InterPro" id="IPR002939">
    <property type="entry name" value="DnaJ_C"/>
</dbReference>
<accession>A0AAV3RFL8</accession>
<sequence>MAMTQSFHFYPYKPHSKTPPPLISKSTILSFSASFPSLKTTLSTTKRRRISSFVAASATDYYSVLQVTKNATLQEIKAAYRKLARQYHPDMNKKPGAEEKFKEISAAYEVLSDDEKRNLYDNFGEAGFQGENGPGSASQRVDPFEVFSSYFDDMDGLFGGTGFNFRNKSVQDLDIRHDLFLKFEESIFGGQRDIEVHCFETCGDCGGSGAKSGSSFKTCTNCGGKGGVVRTQRTPFGMMSQVSTCSECGGEGKIISDNCRQCGGHGQVQLKRSINVVIPPGVHDGATMQIKGEGNFDRKRGIIGNLYLSFHIERKDGIWRDGLDLYSKVKVDYTDAILGTVLKVETVEGLKDLKIPSGIQPGDKLKMFCMGVPDINKPSKRGDHHFVVNVQIPKDISDAERTLVRELASLRAPARKSYVPSNGTIGCDSGKFNTNDYPNDGSTRVSSLLKSITDFWGYVTVSHLDATLVLLAHSDWHSDS</sequence>
<proteinExistence type="inferred from homology"/>
<dbReference type="GO" id="GO:0009408">
    <property type="term" value="P:response to heat"/>
    <property type="evidence" value="ECO:0007669"/>
    <property type="project" value="InterPro"/>
</dbReference>
<dbReference type="CDD" id="cd06257">
    <property type="entry name" value="DnaJ"/>
    <property type="match status" value="1"/>
</dbReference>
<dbReference type="InterPro" id="IPR036869">
    <property type="entry name" value="J_dom_sf"/>
</dbReference>
<evidence type="ECO:0000256" key="3">
    <source>
        <dbReference type="ARBA" id="ARBA00022771"/>
    </source>
</evidence>
<name>A0AAV3RFL8_LITER</name>
<dbReference type="Gene3D" id="2.10.230.10">
    <property type="entry name" value="Heat shock protein DnaJ, cysteine-rich domain"/>
    <property type="match status" value="1"/>
</dbReference>
<dbReference type="GO" id="GO:0005524">
    <property type="term" value="F:ATP binding"/>
    <property type="evidence" value="ECO:0007669"/>
    <property type="project" value="InterPro"/>
</dbReference>
<reference evidence="9 10" key="1">
    <citation type="submission" date="2024-01" db="EMBL/GenBank/DDBJ databases">
        <title>The complete chloroplast genome sequence of Lithospermum erythrorhizon: insights into the phylogenetic relationship among Boraginaceae species and the maternal lineages of purple gromwells.</title>
        <authorList>
            <person name="Okada T."/>
            <person name="Watanabe K."/>
        </authorList>
    </citation>
    <scope>NUCLEOTIDE SEQUENCE [LARGE SCALE GENOMIC DNA]</scope>
</reference>
<evidence type="ECO:0000259" key="7">
    <source>
        <dbReference type="PROSITE" id="PS50076"/>
    </source>
</evidence>
<protein>
    <submittedName>
        <fullName evidence="9">Chaperone</fullName>
    </submittedName>
</protein>
<dbReference type="PROSITE" id="PS50076">
    <property type="entry name" value="DNAJ_2"/>
    <property type="match status" value="1"/>
</dbReference>
<dbReference type="Pfam" id="PF00684">
    <property type="entry name" value="DnaJ_CXXCXGXG"/>
    <property type="match status" value="1"/>
</dbReference>
<dbReference type="InterPro" id="IPR001305">
    <property type="entry name" value="HSP_DnaJ_Cys-rich_dom"/>
</dbReference>
<dbReference type="GO" id="GO:0009535">
    <property type="term" value="C:chloroplast thylakoid membrane"/>
    <property type="evidence" value="ECO:0007669"/>
    <property type="project" value="TreeGrafter"/>
</dbReference>
<evidence type="ECO:0000256" key="1">
    <source>
        <dbReference type="ARBA" id="ARBA00022723"/>
    </source>
</evidence>
<keyword evidence="2" id="KW-0677">Repeat</keyword>
<evidence type="ECO:0000256" key="4">
    <source>
        <dbReference type="ARBA" id="ARBA00022833"/>
    </source>
</evidence>
<dbReference type="NCBIfam" id="TIGR02349">
    <property type="entry name" value="DnaJ_bact"/>
    <property type="match status" value="1"/>
</dbReference>
<dbReference type="SUPFAM" id="SSF46565">
    <property type="entry name" value="Chaperone J-domain"/>
    <property type="match status" value="1"/>
</dbReference>
<dbReference type="Pfam" id="PF00226">
    <property type="entry name" value="DnaJ"/>
    <property type="match status" value="1"/>
</dbReference>
<dbReference type="Gene3D" id="1.10.287.110">
    <property type="entry name" value="DnaJ domain"/>
    <property type="match status" value="1"/>
</dbReference>